<accession>A0AC60PEU5</accession>
<sequence>MADEAIDPPGIARGPIGPRVHRDADCPGGPSSTERAGSRDSVIALHVSDLGSVAGVAPSVLLAKLADSDNTSSSDNDDEGRVYEAKFAELFDAPCTVPKVKAYVSIVRTYSDKAAESSRSTEKRLEERPRDIEDYLRRSSRIPATEIKEALPADVERPREQSPALIPLSVPVPDEALERFIVEIVRAHESRVSPVRNVTSDPNWSFGHSFFFSSTIITTIGYGNITPLSTGGKIFCIVYGLIGIPLTLILLSAFVERLLIPVTCILQFLNSKLGHLYQAFNIRVLHLFIVGLLVVVLFFLVPAAIFSSLEPEWDYVDSLYYCFISLTTIGLGDYTPGDSYDQPYRPLYKVAVVGYLLVGLTFMMLLLNVLYDIPQLNVGIFFLLKSDEMTNDPEKVRLHHGLGPKYTQQIDDPPQPAIRHIKAHPPPPSSSPEDIP</sequence>
<evidence type="ECO:0000313" key="2">
    <source>
        <dbReference type="Proteomes" id="UP000805193"/>
    </source>
</evidence>
<name>A0AC60PEU5_IXOPE</name>
<organism evidence="1 2">
    <name type="scientific">Ixodes persulcatus</name>
    <name type="common">Taiga tick</name>
    <dbReference type="NCBI Taxonomy" id="34615"/>
    <lineage>
        <taxon>Eukaryota</taxon>
        <taxon>Metazoa</taxon>
        <taxon>Ecdysozoa</taxon>
        <taxon>Arthropoda</taxon>
        <taxon>Chelicerata</taxon>
        <taxon>Arachnida</taxon>
        <taxon>Acari</taxon>
        <taxon>Parasitiformes</taxon>
        <taxon>Ixodida</taxon>
        <taxon>Ixodoidea</taxon>
        <taxon>Ixodidae</taxon>
        <taxon>Ixodinae</taxon>
        <taxon>Ixodes</taxon>
    </lineage>
</organism>
<gene>
    <name evidence="1" type="ORF">HPB47_004748</name>
</gene>
<keyword evidence="2" id="KW-1185">Reference proteome</keyword>
<reference evidence="1 2" key="1">
    <citation type="journal article" date="2020" name="Cell">
        <title>Large-Scale Comparative Analyses of Tick Genomes Elucidate Their Genetic Diversity and Vector Capacities.</title>
        <authorList>
            <consortium name="Tick Genome and Microbiome Consortium (TIGMIC)"/>
            <person name="Jia N."/>
            <person name="Wang J."/>
            <person name="Shi W."/>
            <person name="Du L."/>
            <person name="Sun Y."/>
            <person name="Zhan W."/>
            <person name="Jiang J.F."/>
            <person name="Wang Q."/>
            <person name="Zhang B."/>
            <person name="Ji P."/>
            <person name="Bell-Sakyi L."/>
            <person name="Cui X.M."/>
            <person name="Yuan T.T."/>
            <person name="Jiang B.G."/>
            <person name="Yang W.F."/>
            <person name="Lam T.T."/>
            <person name="Chang Q.C."/>
            <person name="Ding S.J."/>
            <person name="Wang X.J."/>
            <person name="Zhu J.G."/>
            <person name="Ruan X.D."/>
            <person name="Zhao L."/>
            <person name="Wei J.T."/>
            <person name="Ye R.Z."/>
            <person name="Que T.C."/>
            <person name="Du C.H."/>
            <person name="Zhou Y.H."/>
            <person name="Cheng J.X."/>
            <person name="Dai P.F."/>
            <person name="Guo W.B."/>
            <person name="Han X.H."/>
            <person name="Huang E.J."/>
            <person name="Li L.F."/>
            <person name="Wei W."/>
            <person name="Gao Y.C."/>
            <person name="Liu J.Z."/>
            <person name="Shao H.Z."/>
            <person name="Wang X."/>
            <person name="Wang C.C."/>
            <person name="Yang T.C."/>
            <person name="Huo Q.B."/>
            <person name="Li W."/>
            <person name="Chen H.Y."/>
            <person name="Chen S.E."/>
            <person name="Zhou L.G."/>
            <person name="Ni X.B."/>
            <person name="Tian J.H."/>
            <person name="Sheng Y."/>
            <person name="Liu T."/>
            <person name="Pan Y.S."/>
            <person name="Xia L.Y."/>
            <person name="Li J."/>
            <person name="Zhao F."/>
            <person name="Cao W.C."/>
        </authorList>
    </citation>
    <scope>NUCLEOTIDE SEQUENCE [LARGE SCALE GENOMIC DNA]</scope>
    <source>
        <strain evidence="1">Iper-2018</strain>
    </source>
</reference>
<comment type="caution">
    <text evidence="1">The sequence shown here is derived from an EMBL/GenBank/DDBJ whole genome shotgun (WGS) entry which is preliminary data.</text>
</comment>
<evidence type="ECO:0000313" key="1">
    <source>
        <dbReference type="EMBL" id="KAG0418559.1"/>
    </source>
</evidence>
<dbReference type="Proteomes" id="UP000805193">
    <property type="component" value="Unassembled WGS sequence"/>
</dbReference>
<proteinExistence type="predicted"/>
<protein>
    <submittedName>
        <fullName evidence="1">Uncharacterized protein</fullName>
    </submittedName>
</protein>
<dbReference type="EMBL" id="JABSTQ010010729">
    <property type="protein sequence ID" value="KAG0418559.1"/>
    <property type="molecule type" value="Genomic_DNA"/>
</dbReference>